<feature type="binding site" evidence="2">
    <location>
        <position position="53"/>
    </location>
    <ligand>
        <name>substrate</name>
    </ligand>
</feature>
<dbReference type="InterPro" id="IPR027417">
    <property type="entry name" value="P-loop_NTPase"/>
</dbReference>
<evidence type="ECO:0000256" key="1">
    <source>
        <dbReference type="PIRSR" id="PIRSR000705-1"/>
    </source>
</evidence>
<dbReference type="Pfam" id="PF01712">
    <property type="entry name" value="dNK"/>
    <property type="match status" value="1"/>
</dbReference>
<evidence type="ECO:0000256" key="3">
    <source>
        <dbReference type="PIRSR" id="PIRSR000705-3"/>
    </source>
</evidence>
<dbReference type="EMBL" id="JGZB01000001">
    <property type="protein sequence ID" value="KFI69579.1"/>
    <property type="molecule type" value="Genomic_DNA"/>
</dbReference>
<organism evidence="5 6">
    <name type="scientific">Bifidobacterium magnum</name>
    <dbReference type="NCBI Taxonomy" id="1692"/>
    <lineage>
        <taxon>Bacteria</taxon>
        <taxon>Bacillati</taxon>
        <taxon>Actinomycetota</taxon>
        <taxon>Actinomycetes</taxon>
        <taxon>Bifidobacteriales</taxon>
        <taxon>Bifidobacteriaceae</taxon>
        <taxon>Bifidobacterium</taxon>
    </lineage>
</organism>
<accession>A0A087BEX9</accession>
<keyword evidence="3" id="KW-0547">Nucleotide-binding</keyword>
<feature type="binding site" evidence="3">
    <location>
        <begin position="6"/>
        <end position="14"/>
    </location>
    <ligand>
        <name>ATP</name>
        <dbReference type="ChEBI" id="CHEBI:30616"/>
    </ligand>
</feature>
<keyword evidence="3" id="KW-0067">ATP-binding</keyword>
<dbReference type="InterPro" id="IPR050566">
    <property type="entry name" value="Deoxyribonucleoside_kinase"/>
</dbReference>
<name>A0A087BEX9_9BIFI</name>
<evidence type="ECO:0000313" key="6">
    <source>
        <dbReference type="Proteomes" id="UP000029052"/>
    </source>
</evidence>
<dbReference type="CDD" id="cd01673">
    <property type="entry name" value="dNK"/>
    <property type="match status" value="1"/>
</dbReference>
<comment type="caution">
    <text evidence="5">The sequence shown here is derived from an EMBL/GenBank/DDBJ whole genome shotgun (WGS) entry which is preliminary data.</text>
</comment>
<evidence type="ECO:0000259" key="4">
    <source>
        <dbReference type="Pfam" id="PF01712"/>
    </source>
</evidence>
<dbReference type="Gene3D" id="3.40.50.300">
    <property type="entry name" value="P-loop containing nucleotide triphosphate hydrolases"/>
    <property type="match status" value="1"/>
</dbReference>
<reference evidence="5 6" key="1">
    <citation type="submission" date="2014-03" db="EMBL/GenBank/DDBJ databases">
        <title>Genomics of Bifidobacteria.</title>
        <authorList>
            <person name="Ventura M."/>
            <person name="Milani C."/>
            <person name="Lugli G.A."/>
        </authorList>
    </citation>
    <scope>NUCLEOTIDE SEQUENCE [LARGE SCALE GENOMIC DNA]</scope>
    <source>
        <strain evidence="5 6">LMG 11591</strain>
    </source>
</reference>
<dbReference type="EC" id="2.7.1.113" evidence="5"/>
<dbReference type="SUPFAM" id="SSF52540">
    <property type="entry name" value="P-loop containing nucleoside triphosphate hydrolases"/>
    <property type="match status" value="1"/>
</dbReference>
<feature type="binding site" evidence="2">
    <location>
        <position position="42"/>
    </location>
    <ligand>
        <name>substrate</name>
    </ligand>
</feature>
<dbReference type="AlphaFoldDB" id="A0A087BEX9"/>
<dbReference type="GO" id="GO:0005524">
    <property type="term" value="F:ATP binding"/>
    <property type="evidence" value="ECO:0007669"/>
    <property type="project" value="UniProtKB-KW"/>
</dbReference>
<protein>
    <submittedName>
        <fullName evidence="5">Deoxynucleoside kinase</fullName>
        <ecNumber evidence="5">2.7.1.113</ecNumber>
    </submittedName>
</protein>
<dbReference type="InterPro" id="IPR002624">
    <property type="entry name" value="DCK/DGK"/>
</dbReference>
<proteinExistence type="predicted"/>
<dbReference type="STRING" id="1692.BMAGN_1296"/>
<feature type="binding site" evidence="2">
    <location>
        <position position="82"/>
    </location>
    <ligand>
        <name>substrate</name>
    </ligand>
</feature>
<dbReference type="Proteomes" id="UP000029052">
    <property type="component" value="Unassembled WGS sequence"/>
</dbReference>
<keyword evidence="6" id="KW-1185">Reference proteome</keyword>
<feature type="active site" description="Proton acceptor" evidence="1">
    <location>
        <position position="76"/>
    </location>
</feature>
<dbReference type="eggNOG" id="COG1428">
    <property type="taxonomic scope" value="Bacteria"/>
</dbReference>
<feature type="binding site" evidence="2">
    <location>
        <position position="30"/>
    </location>
    <ligand>
        <name>substrate</name>
    </ligand>
</feature>
<feature type="domain" description="Deoxynucleoside kinase" evidence="4">
    <location>
        <begin position="3"/>
        <end position="204"/>
    </location>
</feature>
<keyword evidence="5" id="KW-0808">Transferase</keyword>
<dbReference type="InterPro" id="IPR031314">
    <property type="entry name" value="DNK_dom"/>
</dbReference>
<evidence type="ECO:0000256" key="2">
    <source>
        <dbReference type="PIRSR" id="PIRSR000705-2"/>
    </source>
</evidence>
<feature type="binding site" evidence="2">
    <location>
        <position position="77"/>
    </location>
    <ligand>
        <name>substrate</name>
    </ligand>
</feature>
<evidence type="ECO:0000313" key="5">
    <source>
        <dbReference type="EMBL" id="KFI69579.1"/>
    </source>
</evidence>
<dbReference type="PANTHER" id="PTHR10513:SF35">
    <property type="entry name" value="DEOXYADENOSINE KINASE"/>
    <property type="match status" value="1"/>
</dbReference>
<keyword evidence="5" id="KW-0418">Kinase</keyword>
<feature type="binding site" evidence="3">
    <location>
        <begin position="138"/>
        <end position="142"/>
    </location>
    <ligand>
        <name>ATP</name>
        <dbReference type="ChEBI" id="CHEBI:30616"/>
    </ligand>
</feature>
<dbReference type="GO" id="GO:0004138">
    <property type="term" value="F:deoxyguanosine kinase activity"/>
    <property type="evidence" value="ECO:0007669"/>
    <property type="project" value="UniProtKB-EC"/>
</dbReference>
<dbReference type="PANTHER" id="PTHR10513">
    <property type="entry name" value="DEOXYNUCLEOSIDE KINASE"/>
    <property type="match status" value="1"/>
</dbReference>
<dbReference type="GO" id="GO:0005737">
    <property type="term" value="C:cytoplasm"/>
    <property type="evidence" value="ECO:0007669"/>
    <property type="project" value="TreeGrafter"/>
</dbReference>
<feature type="binding site" evidence="2">
    <location>
        <position position="147"/>
    </location>
    <ligand>
        <name>substrate</name>
    </ligand>
</feature>
<dbReference type="PIRSF" id="PIRSF000705">
    <property type="entry name" value="DNK"/>
    <property type="match status" value="1"/>
</dbReference>
<dbReference type="RefSeq" id="WP_202961070.1">
    <property type="nucleotide sequence ID" value="NZ_JGZB01000001.1"/>
</dbReference>
<gene>
    <name evidence="5" type="ORF">BMAGN_1296</name>
</gene>
<sequence length="211" mass="24430">MLVLAGTIGAGKSSLAELVGNHYGTDVFYESVDDNPVLDLYYKDPKKYAFLLQIHFLNKRFESIKKAYKQDNNVLDRSIFEDALFLDLNVQNGNVTKTEQRIYHELLDNMMEELDGMPKKAPDLLVYIDVSFDKMLERIKIRGRSFEQVENDPSLQAYYHQVHEAYPKWFESYDKSPKIRIDGNRFDFVNDADDAQSVLSQIDSALLEVRA</sequence>